<evidence type="ECO:0000313" key="4">
    <source>
        <dbReference type="Proteomes" id="UP000294952"/>
    </source>
</evidence>
<dbReference type="InterPro" id="IPR010221">
    <property type="entry name" value="VCBS_dom"/>
</dbReference>
<dbReference type="InterPro" id="IPR015943">
    <property type="entry name" value="WD40/YVTN_repeat-like_dom_sf"/>
</dbReference>
<feature type="region of interest" description="Disordered" evidence="1">
    <location>
        <begin position="567"/>
        <end position="589"/>
    </location>
</feature>
<feature type="compositionally biased region" description="Polar residues" evidence="1">
    <location>
        <begin position="576"/>
        <end position="589"/>
    </location>
</feature>
<keyword evidence="2" id="KW-0732">Signal</keyword>
<dbReference type="Gene3D" id="2.60.40.10">
    <property type="entry name" value="Immunoglobulins"/>
    <property type="match status" value="1"/>
</dbReference>
<sequence length="1954" mass="198219">MICQTHRRRPMCKWSCRTGGSMKASTCVGRVGVLAVLLGVGLAAPPAIAAADDTASATTSSDGAAAGSDTADPPERTAPANDPSSADDDSDSDDPAPVSDAGTSGVGAVDDPGQDIEPPEADTGDADEPAASGHDRPMRRHRASAENRTTATDEPDAAAKSDAAGTRPADTDSAPAADEGSDPAESSQPAEPADTADAIAPPVAIVSSQAPDVTAMRSLATTAVPFAPAPGGAPIIAPAMWLLAAASRRESAAPNTAPTASLAYQRSLSSFSGKVVGDVRASDADRDRLTYTASTPLAGSVTVNRYGTFTYTPSAAARHAAAAPGGTATDTFTITVSDGAGGTAVVPITVAIRPANAKPSATNTVAAPDPTSGVVQGSVVVKDRDGDPITYTAPATTARGTVTVDAQGRFTYTPTEQAREDARSAFRRLDSFTVTVDDGHGGTATTTVYVRIAPPPPNAAPANGSASVGNPGSDGVVTGTVSATDPNGDPLTYALGGTTPVRGTVVVTSGGSFTYTPTAAARHAAAATNAGAALRSDSFSVTVTDGKGGTLTVPVTVSISPTNAAPVGGSAMSGDADSTTGAVSGSLTASDNDGDPLTFSGSTITPKGEVVIAADGQFIYTPTVSARQEATESDVTDTFTVTVADGHGGVGTFDVTVAVSPLAASGEEPASGVITVPNPSGGPLEYEVADDSELGEATVDADGTWTYTPTPAARHQAAADNADTTDKLHTFTVTVTNSEGTVTVVPITVSIVGANEVPMVTEEPEQEIDADTGVTSGVLIVTDADGDPVDADIDVDPAQGTVEYDITTGVWTFEATPEARHAAAAALAGGGSARMMRFAALAAADPTVATVTFTFRDGYGGVQITVIDVQISPANELPAITPVTGGAPAAVTGTVIGTVTVTDPDGDPPIFTVGTSAKGVEVMFDESTGQWTYTPTAAVRKAASAATASAADRLDSFTISVDDGHGGIANVVVTVPILFSTTADGHIAINGTAARPIVVNSDGRRAYLSTVEIGADGTTGYRLTVIDTVARTGYLVPLGSVDGPVILSADGARAYTTSGEDVMLIDTATATTRAIALPGRTLGDVTFSATGDSVYVTTSDSAGDYALAIIDTTTDAVRTVDLPDDMTDAVHVTPDGLRAFVMTASANGIPAAAFTVIDIVTGESEAGSYVEGGELLTPVRYSDDSKYAYFVVRAPGQTAGETYDFFIRLDTENVEGGGGDLGAPFQGSIQLSGDGATGFLLVNQGRQNYIAINAADSTGGTRSFGRGNAVTSDLLVSDDGRFFLGTALDDGTEHYLTVVDDYGRSTYDILVPGALSGLTLSADGTQVFGTVTSDEGQSFVVITVATEEVQSVALPGSTVDALAISPDESQVYALTSQGGTHLLSLAAIPQPPVFGVPQISTIVGTTGRGYQFVYDESTDTTTVLVAKPDGHVEVAGTVAGSMVSGPFSKRVTSEVVTLADGGVAFVPVGESDFDDGFANLVVVTPEATLTSVLVPVYGQWIRSAEGTNYYLGLDSTDETVGVWRVTSTGQVSSQVRGYAANSFPVGGIAGSDGTLYVAVSQIGVDNTERASLWRISPSGDESIVALTPLDGTEITDRSYARSVVLGTDGTVYLLADTTGVEPDGRLNQSAGVLVVTADGSVYRSFLPVPSGASSIATAGNYAVFTWFDWNNAWVAVLDAEGHRVDHPVTAWQGDLISTTDGSGAYVPLGGGQLLYVDAEGVVSTVDVGTYRGDIAAGRGATVYLLDGAGARLIAVTDGVSQSSALGTTFDVGSLQFADDGTVFAIVGDGFGYRVAIPSAGVLTDTLGETDVSQLQVEVIGNSAHIAGQTADGTQLLSINSSGATVFDEFFSYDGNMPSGPVEIGPDGTFYYAFYEEIYGGPSNVQQLTRVFAANADGTREVFVTEGAPPMIFDQFAASAVSVAPDGTLYVTVGTMNDNGQIVTTVHVVPAETNL</sequence>
<comment type="caution">
    <text evidence="3">The sequence shown here is derived from an EMBL/GenBank/DDBJ whole genome shotgun (WGS) entry which is preliminary data.</text>
</comment>
<dbReference type="SUPFAM" id="SSF69322">
    <property type="entry name" value="Tricorn protease domain 2"/>
    <property type="match status" value="2"/>
</dbReference>
<accession>A0A4R5XBE4</accession>
<dbReference type="GO" id="GO:0005975">
    <property type="term" value="P:carbohydrate metabolic process"/>
    <property type="evidence" value="ECO:0007669"/>
    <property type="project" value="UniProtKB-ARBA"/>
</dbReference>
<dbReference type="EMBL" id="SDLP01000001">
    <property type="protein sequence ID" value="TDL11933.1"/>
    <property type="molecule type" value="Genomic_DNA"/>
</dbReference>
<reference evidence="3 4" key="1">
    <citation type="submission" date="2019-01" db="EMBL/GenBank/DDBJ databases">
        <title>High-quality-draft genome sequences of five non-tuberculosis mycobacteriaceae isolated from a nosocomial environment.</title>
        <authorList>
            <person name="Tiago I."/>
            <person name="Alarico S."/>
            <person name="Pereira S.G."/>
            <person name="Coelho C."/>
            <person name="Maranha A."/>
            <person name="Empadinhas N."/>
        </authorList>
    </citation>
    <scope>NUCLEOTIDE SEQUENCE [LARGE SCALE GENOMIC DNA]</scope>
    <source>
        <strain evidence="3 4">22DIII</strain>
    </source>
</reference>
<feature type="compositionally biased region" description="Acidic residues" evidence="1">
    <location>
        <begin position="112"/>
        <end position="128"/>
    </location>
</feature>
<dbReference type="Pfam" id="PF17963">
    <property type="entry name" value="Big_9"/>
    <property type="match status" value="6"/>
</dbReference>
<feature type="signal peptide" evidence="2">
    <location>
        <begin position="1"/>
        <end position="49"/>
    </location>
</feature>
<evidence type="ECO:0000313" key="3">
    <source>
        <dbReference type="EMBL" id="TDL11933.1"/>
    </source>
</evidence>
<feature type="region of interest" description="Disordered" evidence="1">
    <location>
        <begin position="55"/>
        <end position="197"/>
    </location>
</feature>
<dbReference type="InterPro" id="IPR013783">
    <property type="entry name" value="Ig-like_fold"/>
</dbReference>
<feature type="chain" id="PRO_5020928575" evidence="2">
    <location>
        <begin position="50"/>
        <end position="1954"/>
    </location>
</feature>
<protein>
    <submittedName>
        <fullName evidence="3">Tandem-95 repeat protein</fullName>
    </submittedName>
</protein>
<evidence type="ECO:0000256" key="2">
    <source>
        <dbReference type="SAM" id="SignalP"/>
    </source>
</evidence>
<feature type="compositionally biased region" description="Low complexity" evidence="1">
    <location>
        <begin position="55"/>
        <end position="71"/>
    </location>
</feature>
<organism evidence="3 4">
    <name type="scientific">Mycolicibacterium obuense</name>
    <dbReference type="NCBI Taxonomy" id="1807"/>
    <lineage>
        <taxon>Bacteria</taxon>
        <taxon>Bacillati</taxon>
        <taxon>Actinomycetota</taxon>
        <taxon>Actinomycetes</taxon>
        <taxon>Mycobacteriales</taxon>
        <taxon>Mycobacteriaceae</taxon>
        <taxon>Mycolicibacterium</taxon>
    </lineage>
</organism>
<feature type="compositionally biased region" description="Acidic residues" evidence="1">
    <location>
        <begin position="85"/>
        <end position="94"/>
    </location>
</feature>
<feature type="region of interest" description="Disordered" evidence="1">
    <location>
        <begin position="456"/>
        <end position="482"/>
    </location>
</feature>
<dbReference type="Gene3D" id="2.60.40.3440">
    <property type="match status" value="1"/>
</dbReference>
<dbReference type="Gene3D" id="2.130.10.10">
    <property type="entry name" value="YVTN repeat-like/Quinoprotein amine dehydrogenase"/>
    <property type="match status" value="2"/>
</dbReference>
<evidence type="ECO:0000256" key="1">
    <source>
        <dbReference type="SAM" id="MobiDB-lite"/>
    </source>
</evidence>
<dbReference type="NCBIfam" id="TIGR01965">
    <property type="entry name" value="VCBS_repeat"/>
    <property type="match status" value="6"/>
</dbReference>
<dbReference type="NCBIfam" id="NF012211">
    <property type="entry name" value="tand_rpt_95"/>
    <property type="match status" value="2"/>
</dbReference>
<dbReference type="Proteomes" id="UP000294952">
    <property type="component" value="Unassembled WGS sequence"/>
</dbReference>
<proteinExistence type="predicted"/>
<name>A0A4R5XBE4_9MYCO</name>
<gene>
    <name evidence="3" type="ORF">EUA04_02835</name>
</gene>
<dbReference type="SUPFAM" id="SSF82171">
    <property type="entry name" value="DPP6 N-terminal domain-like"/>
    <property type="match status" value="1"/>
</dbReference>